<organism evidence="1 2">
    <name type="scientific">Klebsiella phage Miami</name>
    <dbReference type="NCBI Taxonomy" id="2767581"/>
    <lineage>
        <taxon>Viruses</taxon>
        <taxon>Duplodnaviria</taxon>
        <taxon>Heunggongvirae</taxon>
        <taxon>Uroviricota</taxon>
        <taxon>Caudoviricetes</taxon>
        <taxon>Chimalliviridae</taxon>
        <taxon>Miamivirus</taxon>
        <taxon>Miamivirus miami</taxon>
    </lineage>
</organism>
<evidence type="ECO:0000313" key="1">
    <source>
        <dbReference type="EMBL" id="QPB09209.1"/>
    </source>
</evidence>
<sequence length="153" mass="17561">MGLVIRIGNARIRPQDPMFPHYEMDVETEVLARDDSAPFTVGIWSSNEIEPRYCDWISFCGEVGIFEAFFYIDRNGDPCAYGDPGAVFLSNDILDSFKEALETYQAKYPDVEIKDELTTDTVKTYLHYLNWLIYWSERALKNEDIPAIGIGVE</sequence>
<protein>
    <submittedName>
        <fullName evidence="1">Uncharacterized protein</fullName>
    </submittedName>
</protein>
<evidence type="ECO:0000313" key="2">
    <source>
        <dbReference type="Proteomes" id="UP000662782"/>
    </source>
</evidence>
<gene>
    <name evidence="1" type="ORF">CPT_Miami_114</name>
</gene>
<dbReference type="Proteomes" id="UP000662782">
    <property type="component" value="Segment"/>
</dbReference>
<accession>A0A873WCS3</accession>
<dbReference type="EMBL" id="MT701590">
    <property type="protein sequence ID" value="QPB09209.1"/>
    <property type="molecule type" value="Genomic_DNA"/>
</dbReference>
<reference evidence="1 2" key="1">
    <citation type="submission" date="2020-07" db="EMBL/GenBank/DDBJ databases">
        <title>Complete genome sequence of Klebsiella pneumoniae phage Miami.</title>
        <authorList>
            <person name="Mora D.A."/>
            <person name="Lessor L."/>
            <person name="Gill J."/>
            <person name="Liu M."/>
        </authorList>
    </citation>
    <scope>NUCLEOTIDE SEQUENCE [LARGE SCALE GENOMIC DNA]</scope>
</reference>
<keyword evidence="2" id="KW-1185">Reference proteome</keyword>
<proteinExistence type="predicted"/>
<name>A0A873WCS3_9CAUD</name>